<keyword evidence="2" id="KW-1185">Reference proteome</keyword>
<evidence type="ECO:0000313" key="1">
    <source>
        <dbReference type="EMBL" id="KAK5169182.1"/>
    </source>
</evidence>
<reference evidence="1 2" key="1">
    <citation type="submission" date="2023-08" db="EMBL/GenBank/DDBJ databases">
        <title>Black Yeasts Isolated from many extreme environments.</title>
        <authorList>
            <person name="Coleine C."/>
            <person name="Stajich J.E."/>
            <person name="Selbmann L."/>
        </authorList>
    </citation>
    <scope>NUCLEOTIDE SEQUENCE [LARGE SCALE GENOMIC DNA]</scope>
    <source>
        <strain evidence="1 2">CCFEE 5935</strain>
    </source>
</reference>
<sequence>MASLTQPIKQYEIFQPGHFQTSKFEIRQNGHTILHTKRKDRFLKSPDVHIMSPDGTILAACILLSWSRNQHLYLGSDPDNADKSNCTLLDCEGFTAGKYKFFWQGREYVWIRTHAKEHGASRWNNKSFKLVGQATGQVLSVFKFNSAMFKHGRLAEIDYFVELGQQLELMSMAAILGIELHIVRSQQAGNDVGSIAGNVSGIVTG</sequence>
<gene>
    <name evidence="1" type="ORF">LTR77_006491</name>
</gene>
<organism evidence="1 2">
    <name type="scientific">Saxophila tyrrhenica</name>
    <dbReference type="NCBI Taxonomy" id="1690608"/>
    <lineage>
        <taxon>Eukaryota</taxon>
        <taxon>Fungi</taxon>
        <taxon>Dikarya</taxon>
        <taxon>Ascomycota</taxon>
        <taxon>Pezizomycotina</taxon>
        <taxon>Dothideomycetes</taxon>
        <taxon>Dothideomycetidae</taxon>
        <taxon>Mycosphaerellales</taxon>
        <taxon>Extremaceae</taxon>
        <taxon>Saxophila</taxon>
    </lineage>
</organism>
<name>A0AAV9P8L9_9PEZI</name>
<evidence type="ECO:0000313" key="2">
    <source>
        <dbReference type="Proteomes" id="UP001337655"/>
    </source>
</evidence>
<comment type="caution">
    <text evidence="1">The sequence shown here is derived from an EMBL/GenBank/DDBJ whole genome shotgun (WGS) entry which is preliminary data.</text>
</comment>
<protein>
    <submittedName>
        <fullName evidence="1">Uncharacterized protein</fullName>
    </submittedName>
</protein>
<proteinExistence type="predicted"/>
<dbReference type="EMBL" id="JAVRRT010000009">
    <property type="protein sequence ID" value="KAK5169182.1"/>
    <property type="molecule type" value="Genomic_DNA"/>
</dbReference>
<dbReference type="GeneID" id="89927831"/>
<dbReference type="Proteomes" id="UP001337655">
    <property type="component" value="Unassembled WGS sequence"/>
</dbReference>
<accession>A0AAV9P8L9</accession>
<dbReference type="RefSeq" id="XP_064658648.1">
    <property type="nucleotide sequence ID" value="XM_064803733.1"/>
</dbReference>
<dbReference type="AlphaFoldDB" id="A0AAV9P8L9"/>